<dbReference type="Pfam" id="PF00669">
    <property type="entry name" value="Flagellin_N"/>
    <property type="match status" value="1"/>
</dbReference>
<protein>
    <recommendedName>
        <fullName evidence="3">Flagellin</fullName>
    </recommendedName>
</protein>
<dbReference type="OrthoDB" id="9808068at2"/>
<keyword evidence="6" id="KW-0966">Cell projection</keyword>
<keyword evidence="6" id="KW-0969">Cilium</keyword>
<dbReference type="EMBL" id="LABY01000038">
    <property type="protein sequence ID" value="KMO41052.1"/>
    <property type="molecule type" value="Genomic_DNA"/>
</dbReference>
<evidence type="ECO:0000259" key="5">
    <source>
        <dbReference type="Pfam" id="PF00700"/>
    </source>
</evidence>
<dbReference type="Pfam" id="PF00700">
    <property type="entry name" value="Flagellin_C"/>
    <property type="match status" value="1"/>
</dbReference>
<evidence type="ECO:0000256" key="2">
    <source>
        <dbReference type="ARBA" id="ARBA00023143"/>
    </source>
</evidence>
<dbReference type="Proteomes" id="UP000035955">
    <property type="component" value="Unassembled WGS sequence"/>
</dbReference>
<organism evidence="6 7">
    <name type="scientific">Methylobacterium variabile</name>
    <dbReference type="NCBI Taxonomy" id="298794"/>
    <lineage>
        <taxon>Bacteria</taxon>
        <taxon>Pseudomonadati</taxon>
        <taxon>Pseudomonadota</taxon>
        <taxon>Alphaproteobacteria</taxon>
        <taxon>Hyphomicrobiales</taxon>
        <taxon>Methylobacteriaceae</taxon>
        <taxon>Methylobacterium</taxon>
    </lineage>
</organism>
<keyword evidence="6" id="KW-0282">Flagellum</keyword>
<keyword evidence="3" id="KW-0964">Secreted</keyword>
<gene>
    <name evidence="6" type="ORF">VQ02_06635</name>
</gene>
<evidence type="ECO:0000313" key="6">
    <source>
        <dbReference type="EMBL" id="KMO41052.1"/>
    </source>
</evidence>
<keyword evidence="2 3" id="KW-0975">Bacterial flagellum</keyword>
<evidence type="ECO:0000256" key="3">
    <source>
        <dbReference type="RuleBase" id="RU362073"/>
    </source>
</evidence>
<feature type="domain" description="Flagellin C-terminal" evidence="5">
    <location>
        <begin position="532"/>
        <end position="616"/>
    </location>
</feature>
<sequence length="617" mass="62045">MSSSITLSAATRQNLLSLQDTASLLATTQTRLSTGKEVNSALDNPANFFTAQGLNQRSGTLTSLLDGISNGIQTIQAANTGLTNLQKLTDQLKSTAQQATQATSAVTAKATLTTKALNGAIDTNLVSTGATQATGRSIGAAATTASTLTGTVAFATATTPTALATDQKFEVDGVSVTVGAGNYFAADVVSTINAQLTAGNSNVVASANGGGNIILTNSIDGAAVSVSGTSAGILGASPAANTAAAVFSPKASTRMTSLGFTDGDNVVVNGYSVSISKTDTVSTFAQKVSTATNGEVTAAFDPTAANRYFTFTAKDAKTQVNLANGSTATSLISKIGFNGATSFAAGLGASGSTADLANKTLTVSVGSGASAKTATVTFGNLTGQVQTLDQLNVALASANAQATMDSTGRLSISTTNDSASQTLNISGTATGASASFLTSSAGATLGGDGLTARNKLVTDYNNLLGQIDQLSNDSSFNGINLLKGDQLKVNFNEDASSSITLKGVATNSTSLKLTAVTTDDFKDNTAINKVMDSVKSASTTLKSQAATYASNLSVVQNRQDFTKNLANVLDTGAANLTNADLNEEAANSQALSTRNSLAISALSLANQSQQGILQLLR</sequence>
<dbReference type="InterPro" id="IPR001029">
    <property type="entry name" value="Flagellin_N"/>
</dbReference>
<proteinExistence type="inferred from homology"/>
<comment type="similarity">
    <text evidence="1 3">Belongs to the bacterial flagellin family.</text>
</comment>
<keyword evidence="7" id="KW-1185">Reference proteome</keyword>
<feature type="domain" description="Flagellin N-terminal" evidence="4">
    <location>
        <begin position="10"/>
        <end position="114"/>
    </location>
</feature>
<accession>A0A0J6T5H4</accession>
<dbReference type="SUPFAM" id="SSF64518">
    <property type="entry name" value="Phase 1 flagellin"/>
    <property type="match status" value="1"/>
</dbReference>
<dbReference type="AlphaFoldDB" id="A0A0J6T5H4"/>
<evidence type="ECO:0000313" key="7">
    <source>
        <dbReference type="Proteomes" id="UP000035955"/>
    </source>
</evidence>
<evidence type="ECO:0000256" key="1">
    <source>
        <dbReference type="ARBA" id="ARBA00005709"/>
    </source>
</evidence>
<dbReference type="RefSeq" id="WP_048443374.1">
    <property type="nucleotide sequence ID" value="NZ_LABY01000038.1"/>
</dbReference>
<comment type="function">
    <text evidence="3">Flagellin is the subunit protein which polymerizes to form the filaments of bacterial flagella.</text>
</comment>
<evidence type="ECO:0000259" key="4">
    <source>
        <dbReference type="Pfam" id="PF00669"/>
    </source>
</evidence>
<dbReference type="GO" id="GO:0009288">
    <property type="term" value="C:bacterial-type flagellum"/>
    <property type="evidence" value="ECO:0007669"/>
    <property type="project" value="UniProtKB-SubCell"/>
</dbReference>
<dbReference type="Gene3D" id="1.20.1330.10">
    <property type="entry name" value="f41 fragment of flagellin, N-terminal domain"/>
    <property type="match status" value="1"/>
</dbReference>
<comment type="caution">
    <text evidence="6">The sequence shown here is derived from an EMBL/GenBank/DDBJ whole genome shotgun (WGS) entry which is preliminary data.</text>
</comment>
<dbReference type="InterPro" id="IPR046358">
    <property type="entry name" value="Flagellin_C"/>
</dbReference>
<name>A0A0J6T5H4_9HYPH</name>
<reference evidence="6 7" key="1">
    <citation type="submission" date="2015-03" db="EMBL/GenBank/DDBJ databases">
        <title>Genome sequencing of Methylobacterium variabile DSM 16961.</title>
        <authorList>
            <person name="Chaudhry V."/>
            <person name="Patil P.B."/>
        </authorList>
    </citation>
    <scope>NUCLEOTIDE SEQUENCE [LARGE SCALE GENOMIC DNA]</scope>
    <source>
        <strain evidence="6 7">DSM 16961</strain>
    </source>
</reference>
<dbReference type="GO" id="GO:0005198">
    <property type="term" value="F:structural molecule activity"/>
    <property type="evidence" value="ECO:0007669"/>
    <property type="project" value="InterPro"/>
</dbReference>
<comment type="subcellular location">
    <subcellularLocation>
        <location evidence="3">Secreted</location>
    </subcellularLocation>
    <subcellularLocation>
        <location evidence="3">Bacterial flagellum</location>
    </subcellularLocation>
</comment>
<dbReference type="PATRIC" id="fig|298794.3.peg.5397"/>